<evidence type="ECO:0000313" key="1">
    <source>
        <dbReference type="EMBL" id="MFB9106568.1"/>
    </source>
</evidence>
<evidence type="ECO:0000313" key="2">
    <source>
        <dbReference type="Proteomes" id="UP001589590"/>
    </source>
</evidence>
<proteinExistence type="predicted"/>
<dbReference type="EMBL" id="JBHMFA010000018">
    <property type="protein sequence ID" value="MFB9106568.1"/>
    <property type="molecule type" value="Genomic_DNA"/>
</dbReference>
<comment type="caution">
    <text evidence="1">The sequence shown here is derived from an EMBL/GenBank/DDBJ whole genome shotgun (WGS) entry which is preliminary data.</text>
</comment>
<dbReference type="RefSeq" id="WP_290270654.1">
    <property type="nucleotide sequence ID" value="NZ_JAUFQP010000010.1"/>
</dbReference>
<sequence>MTKTEAKKEFVKNRDQYITVDFTNNFYYRIYKQNFIFLDDKLSCVVLSPKGYALGMGYDSAKNYLIHTRSFFEDLNYETFIDDEFWNAPINYIRSGSKWGLVLYNPEKTKIIQMFPQELKDHVYYVYLRVWNYDVWMNLYLDAQSVNSEKLKDSGF</sequence>
<keyword evidence="2" id="KW-1185">Reference proteome</keyword>
<protein>
    <submittedName>
        <fullName evidence="1">Uncharacterized protein</fullName>
    </submittedName>
</protein>
<gene>
    <name evidence="1" type="ORF">ACFFU1_16790</name>
</gene>
<reference evidence="1 2" key="1">
    <citation type="submission" date="2024-09" db="EMBL/GenBank/DDBJ databases">
        <authorList>
            <person name="Sun Q."/>
            <person name="Mori K."/>
        </authorList>
    </citation>
    <scope>NUCLEOTIDE SEQUENCE [LARGE SCALE GENOMIC DNA]</scope>
    <source>
        <strain evidence="1 2">CECT 8300</strain>
    </source>
</reference>
<accession>A0ABV5H3W7</accession>
<dbReference type="Proteomes" id="UP001589590">
    <property type="component" value="Unassembled WGS sequence"/>
</dbReference>
<name>A0ABV5H3W7_9FLAO</name>
<organism evidence="1 2">
    <name type="scientific">Algibacter miyuki</name>
    <dbReference type="NCBI Taxonomy" id="1306933"/>
    <lineage>
        <taxon>Bacteria</taxon>
        <taxon>Pseudomonadati</taxon>
        <taxon>Bacteroidota</taxon>
        <taxon>Flavobacteriia</taxon>
        <taxon>Flavobacteriales</taxon>
        <taxon>Flavobacteriaceae</taxon>
        <taxon>Algibacter</taxon>
    </lineage>
</organism>